<name>W7IHQ1_9PEZI</name>
<gene>
    <name evidence="2" type="ORF">DRE_00095</name>
</gene>
<protein>
    <recommendedName>
        <fullName evidence="4">Extracellular membrane protein CFEM domain-containing protein</fullName>
    </recommendedName>
</protein>
<dbReference type="HOGENOM" id="CLU_1906695_0_0_1"/>
<organism evidence="2 3">
    <name type="scientific">Drechslerella stenobrocha 248</name>
    <dbReference type="NCBI Taxonomy" id="1043628"/>
    <lineage>
        <taxon>Eukaryota</taxon>
        <taxon>Fungi</taxon>
        <taxon>Dikarya</taxon>
        <taxon>Ascomycota</taxon>
        <taxon>Pezizomycotina</taxon>
        <taxon>Orbiliomycetes</taxon>
        <taxon>Orbiliales</taxon>
        <taxon>Orbiliaceae</taxon>
        <taxon>Drechslerella</taxon>
    </lineage>
</organism>
<proteinExistence type="predicted"/>
<dbReference type="EMBL" id="KI966371">
    <property type="protein sequence ID" value="EWC48790.1"/>
    <property type="molecule type" value="Genomic_DNA"/>
</dbReference>
<evidence type="ECO:0000256" key="1">
    <source>
        <dbReference type="SAM" id="SignalP"/>
    </source>
</evidence>
<feature type="chain" id="PRO_5004894143" description="Extracellular membrane protein CFEM domain-containing protein" evidence="1">
    <location>
        <begin position="20"/>
        <end position="133"/>
    </location>
</feature>
<evidence type="ECO:0000313" key="3">
    <source>
        <dbReference type="Proteomes" id="UP000024837"/>
    </source>
</evidence>
<evidence type="ECO:0008006" key="4">
    <source>
        <dbReference type="Google" id="ProtNLM"/>
    </source>
</evidence>
<evidence type="ECO:0000313" key="2">
    <source>
        <dbReference type="EMBL" id="EWC48790.1"/>
    </source>
</evidence>
<accession>W7IHQ1</accession>
<keyword evidence="3" id="KW-1185">Reference proteome</keyword>
<dbReference type="AlphaFoldDB" id="W7IHQ1"/>
<feature type="signal peptide" evidence="1">
    <location>
        <begin position="1"/>
        <end position="19"/>
    </location>
</feature>
<keyword evidence="1" id="KW-0732">Signal</keyword>
<dbReference type="Proteomes" id="UP000024837">
    <property type="component" value="Unassembled WGS sequence"/>
</dbReference>
<reference evidence="2 3" key="1">
    <citation type="submission" date="2013-05" db="EMBL/GenBank/DDBJ databases">
        <title>Drechslerella stenobrocha genome reveals carnivorous origination and mechanical trapping mechanism of predatory fungi.</title>
        <authorList>
            <person name="Liu X."/>
            <person name="Zhang W."/>
            <person name="Liu K."/>
        </authorList>
    </citation>
    <scope>NUCLEOTIDE SEQUENCE [LARGE SCALE GENOMIC DNA]</scope>
    <source>
        <strain evidence="2 3">248</strain>
    </source>
</reference>
<sequence length="133" mass="14589">MTPTFLLIVLLAWTLQIAATPVPKGYSTAASKHHSKHTGNNFSALAAVARPFDEYDCIDRCFHEIYNPCKGNERCRTTCSSFVTAFSGQLDACIRRDCQPKTTLGHSYVRSAKDLAGLYCDIATEVALAFGVH</sequence>